<organism evidence="1">
    <name type="scientific">viral metagenome</name>
    <dbReference type="NCBI Taxonomy" id="1070528"/>
    <lineage>
        <taxon>unclassified sequences</taxon>
        <taxon>metagenomes</taxon>
        <taxon>organismal metagenomes</taxon>
    </lineage>
</organism>
<protein>
    <submittedName>
        <fullName evidence="1">Uncharacterized protein</fullName>
    </submittedName>
</protein>
<proteinExistence type="predicted"/>
<gene>
    <name evidence="1" type="ORF">MM415A04379_0008</name>
</gene>
<dbReference type="EMBL" id="MT141727">
    <property type="protein sequence ID" value="QJA69682.1"/>
    <property type="molecule type" value="Genomic_DNA"/>
</dbReference>
<reference evidence="1" key="1">
    <citation type="submission" date="2020-03" db="EMBL/GenBank/DDBJ databases">
        <title>The deep terrestrial virosphere.</title>
        <authorList>
            <person name="Holmfeldt K."/>
            <person name="Nilsson E."/>
            <person name="Simone D."/>
            <person name="Lopez-Fernandez M."/>
            <person name="Wu X."/>
            <person name="de Brujin I."/>
            <person name="Lundin D."/>
            <person name="Andersson A."/>
            <person name="Bertilsson S."/>
            <person name="Dopson M."/>
        </authorList>
    </citation>
    <scope>NUCLEOTIDE SEQUENCE</scope>
    <source>
        <strain evidence="1">MM415A04379</strain>
    </source>
</reference>
<dbReference type="AlphaFoldDB" id="A0A6M3JKZ6"/>
<name>A0A6M3JKZ6_9ZZZZ</name>
<evidence type="ECO:0000313" key="1">
    <source>
        <dbReference type="EMBL" id="QJA69682.1"/>
    </source>
</evidence>
<sequence length="72" mass="8406">MTQEELIKRLDEIAIDTRTRHLIICLIEDILVESNNELQDIGFALDRVDITREELQERLCKLIAKNAIITNE</sequence>
<accession>A0A6M3JKZ6</accession>